<accession>A0A1V9XJY4</accession>
<proteinExistence type="predicted"/>
<gene>
    <name evidence="4" type="ORF">BIW11_09513</name>
</gene>
<feature type="domain" description="SWIM-type" evidence="3">
    <location>
        <begin position="35"/>
        <end position="69"/>
    </location>
</feature>
<keyword evidence="1" id="KW-0479">Metal-binding</keyword>
<feature type="compositionally biased region" description="Basic and acidic residues" evidence="2">
    <location>
        <begin position="227"/>
        <end position="238"/>
    </location>
</feature>
<feature type="region of interest" description="Disordered" evidence="2">
    <location>
        <begin position="177"/>
        <end position="252"/>
    </location>
</feature>
<sequence length="419" mass="46981">MTTILFYSGQFSTFERGLKLREHNRMVTFTRIDDREIKVSTSKDSCTCVAFRALRLPCLHLLSFRIGSQLDLYSEALVDERWKRNNIRVEGDADKLVRLPLTGVDTETIETHSSLHMKDLEGLEVQVIQEYVEHPASTQAEEIAIEMPSDAGASTCVVTEEQVLSANDRIEEFVEEVRGDDQSLAVNDPVNQDKPSSTTSKSRDQVASSSQSPTSQSKRPSPSDLESPMKDKRQRYSEAGETAQTRAPRQYRERRKQIEELCTELCAVGSGVWGPLFSLRMGILREILEAWQDGQEVRVQRIHHELNLEGRAHQHQQVPHTSTHSCSARDGSSTQLATVLDTTASVSSTPYALEQQTAAATRSVTPTVLRYNPVLQMKGSQQLYFLNSEDNSVQLVDNYPGQVYTIETTDVAGDDVLMQ</sequence>
<dbReference type="OrthoDB" id="124789at2759"/>
<dbReference type="PANTHER" id="PTHR31569:SF4">
    <property type="entry name" value="SWIM-TYPE DOMAIN-CONTAINING PROTEIN"/>
    <property type="match status" value="1"/>
</dbReference>
<dbReference type="AlphaFoldDB" id="A0A1V9XJY4"/>
<feature type="compositionally biased region" description="Low complexity" evidence="2">
    <location>
        <begin position="208"/>
        <end position="223"/>
    </location>
</feature>
<protein>
    <recommendedName>
        <fullName evidence="3">SWIM-type domain-containing protein</fullName>
    </recommendedName>
</protein>
<dbReference type="EMBL" id="MNPL01009245">
    <property type="protein sequence ID" value="OQR73799.1"/>
    <property type="molecule type" value="Genomic_DNA"/>
</dbReference>
<dbReference type="PANTHER" id="PTHR31569">
    <property type="entry name" value="SWIM-TYPE DOMAIN-CONTAINING PROTEIN"/>
    <property type="match status" value="1"/>
</dbReference>
<comment type="caution">
    <text evidence="4">The sequence shown here is derived from an EMBL/GenBank/DDBJ whole genome shotgun (WGS) entry which is preliminary data.</text>
</comment>
<dbReference type="InterPro" id="IPR052579">
    <property type="entry name" value="Zinc_finger_SWIM"/>
</dbReference>
<evidence type="ECO:0000259" key="3">
    <source>
        <dbReference type="PROSITE" id="PS50966"/>
    </source>
</evidence>
<dbReference type="GO" id="GO:0008270">
    <property type="term" value="F:zinc ion binding"/>
    <property type="evidence" value="ECO:0007669"/>
    <property type="project" value="UniProtKB-KW"/>
</dbReference>
<keyword evidence="1" id="KW-0863">Zinc-finger</keyword>
<keyword evidence="5" id="KW-1185">Reference proteome</keyword>
<feature type="compositionally biased region" description="Polar residues" evidence="2">
    <location>
        <begin position="189"/>
        <end position="200"/>
    </location>
</feature>
<dbReference type="Proteomes" id="UP000192247">
    <property type="component" value="Unassembled WGS sequence"/>
</dbReference>
<name>A0A1V9XJY4_9ACAR</name>
<feature type="region of interest" description="Disordered" evidence="2">
    <location>
        <begin position="312"/>
        <end position="332"/>
    </location>
</feature>
<dbReference type="PROSITE" id="PS50966">
    <property type="entry name" value="ZF_SWIM"/>
    <property type="match status" value="1"/>
</dbReference>
<keyword evidence="1" id="KW-0862">Zinc</keyword>
<dbReference type="InParanoid" id="A0A1V9XJY4"/>
<organism evidence="4 5">
    <name type="scientific">Tropilaelaps mercedesae</name>
    <dbReference type="NCBI Taxonomy" id="418985"/>
    <lineage>
        <taxon>Eukaryota</taxon>
        <taxon>Metazoa</taxon>
        <taxon>Ecdysozoa</taxon>
        <taxon>Arthropoda</taxon>
        <taxon>Chelicerata</taxon>
        <taxon>Arachnida</taxon>
        <taxon>Acari</taxon>
        <taxon>Parasitiformes</taxon>
        <taxon>Mesostigmata</taxon>
        <taxon>Gamasina</taxon>
        <taxon>Dermanyssoidea</taxon>
        <taxon>Laelapidae</taxon>
        <taxon>Tropilaelaps</taxon>
    </lineage>
</organism>
<evidence type="ECO:0000313" key="5">
    <source>
        <dbReference type="Proteomes" id="UP000192247"/>
    </source>
</evidence>
<dbReference type="InterPro" id="IPR007527">
    <property type="entry name" value="Znf_SWIM"/>
</dbReference>
<reference evidence="4 5" key="1">
    <citation type="journal article" date="2017" name="Gigascience">
        <title>Draft genome of the honey bee ectoparasitic mite, Tropilaelaps mercedesae, is shaped by the parasitic life history.</title>
        <authorList>
            <person name="Dong X."/>
            <person name="Armstrong S.D."/>
            <person name="Xia D."/>
            <person name="Makepeace B.L."/>
            <person name="Darby A.C."/>
            <person name="Kadowaki T."/>
        </authorList>
    </citation>
    <scope>NUCLEOTIDE SEQUENCE [LARGE SCALE GENOMIC DNA]</scope>
    <source>
        <strain evidence="4">Wuxi-XJTLU</strain>
    </source>
</reference>
<evidence type="ECO:0000256" key="2">
    <source>
        <dbReference type="SAM" id="MobiDB-lite"/>
    </source>
</evidence>
<evidence type="ECO:0000256" key="1">
    <source>
        <dbReference type="PROSITE-ProRule" id="PRU00325"/>
    </source>
</evidence>
<evidence type="ECO:0000313" key="4">
    <source>
        <dbReference type="EMBL" id="OQR73799.1"/>
    </source>
</evidence>
<feature type="compositionally biased region" description="Polar residues" evidence="2">
    <location>
        <begin position="315"/>
        <end position="332"/>
    </location>
</feature>